<protein>
    <submittedName>
        <fullName evidence="2">Uncharacterized protein</fullName>
    </submittedName>
</protein>
<dbReference type="EMBL" id="JAWRVI010000019">
    <property type="protein sequence ID" value="KAK4089527.1"/>
    <property type="molecule type" value="Genomic_DNA"/>
</dbReference>
<comment type="caution">
    <text evidence="2">The sequence shown here is derived from an EMBL/GenBank/DDBJ whole genome shotgun (WGS) entry which is preliminary data.</text>
</comment>
<reference evidence="2 3" key="1">
    <citation type="journal article" date="2024" name="Microbiol. Resour. Announc.">
        <title>Genome annotations for the ascomycete fungi Trichoderma harzianum, Trichoderma aggressivum, and Purpureocillium lilacinum.</title>
        <authorList>
            <person name="Beijen E.P.W."/>
            <person name="Ohm R.A."/>
        </authorList>
    </citation>
    <scope>NUCLEOTIDE SEQUENCE [LARGE SCALE GENOMIC DNA]</scope>
    <source>
        <strain evidence="2 3">CBS 150709</strain>
    </source>
</reference>
<evidence type="ECO:0000313" key="3">
    <source>
        <dbReference type="Proteomes" id="UP001287286"/>
    </source>
</evidence>
<keyword evidence="3" id="KW-1185">Reference proteome</keyword>
<accession>A0ABR0BZS5</accession>
<sequence>MQPIRPLQLIVLFAAVVAGTVCEQSDHCMQSDCGICTELGDTVDQGKPGFCRTTKLGHTCTYIDKPFSDRAKYPSNHRVWKTAKFTLCDEQTPTCHLDETQRDASNHIVSFILYLSEHEEL</sequence>
<dbReference type="Proteomes" id="UP001287286">
    <property type="component" value="Unassembled WGS sequence"/>
</dbReference>
<keyword evidence="1" id="KW-0732">Signal</keyword>
<proteinExistence type="predicted"/>
<evidence type="ECO:0000256" key="1">
    <source>
        <dbReference type="SAM" id="SignalP"/>
    </source>
</evidence>
<organism evidence="2 3">
    <name type="scientific">Purpureocillium lilacinum</name>
    <name type="common">Paecilomyces lilacinus</name>
    <dbReference type="NCBI Taxonomy" id="33203"/>
    <lineage>
        <taxon>Eukaryota</taxon>
        <taxon>Fungi</taxon>
        <taxon>Dikarya</taxon>
        <taxon>Ascomycota</taxon>
        <taxon>Pezizomycotina</taxon>
        <taxon>Sordariomycetes</taxon>
        <taxon>Hypocreomycetidae</taxon>
        <taxon>Hypocreales</taxon>
        <taxon>Ophiocordycipitaceae</taxon>
        <taxon>Purpureocillium</taxon>
    </lineage>
</organism>
<feature type="signal peptide" evidence="1">
    <location>
        <begin position="1"/>
        <end position="22"/>
    </location>
</feature>
<gene>
    <name evidence="2" type="ORF">Purlil1_6096</name>
</gene>
<name>A0ABR0BZS5_PURLI</name>
<evidence type="ECO:0000313" key="2">
    <source>
        <dbReference type="EMBL" id="KAK4089527.1"/>
    </source>
</evidence>
<feature type="chain" id="PRO_5047481695" evidence="1">
    <location>
        <begin position="23"/>
        <end position="121"/>
    </location>
</feature>